<keyword evidence="4 8" id="KW-0812">Transmembrane</keyword>
<dbReference type="Pfam" id="PF01794">
    <property type="entry name" value="Ferric_reduct"/>
    <property type="match status" value="1"/>
</dbReference>
<evidence type="ECO:0000256" key="7">
    <source>
        <dbReference type="ARBA" id="ARBA00023136"/>
    </source>
</evidence>
<keyword evidence="8" id="KW-0285">Flavoprotein</keyword>
<dbReference type="InterPro" id="IPR013130">
    <property type="entry name" value="Fe3_Rdtase_TM_dom"/>
</dbReference>
<keyword evidence="8" id="KW-0288">FMN</keyword>
<organism evidence="10 11">
    <name type="scientific">Pseudomarimonas salicorniae</name>
    <dbReference type="NCBI Taxonomy" id="2933270"/>
    <lineage>
        <taxon>Bacteria</taxon>
        <taxon>Pseudomonadati</taxon>
        <taxon>Pseudomonadota</taxon>
        <taxon>Gammaproteobacteria</taxon>
        <taxon>Lysobacterales</taxon>
        <taxon>Lysobacteraceae</taxon>
        <taxon>Pseudomarimonas</taxon>
    </lineage>
</organism>
<keyword evidence="8" id="KW-1003">Cell membrane</keyword>
<feature type="transmembrane region" description="Helical" evidence="8">
    <location>
        <begin position="61"/>
        <end position="85"/>
    </location>
</feature>
<keyword evidence="8" id="KW-0479">Metal-binding</keyword>
<feature type="transmembrane region" description="Helical" evidence="8">
    <location>
        <begin position="129"/>
        <end position="147"/>
    </location>
</feature>
<comment type="cofactor">
    <cofactor evidence="8">
        <name>heme b</name>
        <dbReference type="ChEBI" id="CHEBI:60344"/>
    </cofactor>
    <text evidence="8">Binds 1 heme b (iron(II)-protoporphyrin IX) group per subunit.</text>
</comment>
<keyword evidence="6 8" id="KW-0408">Iron</keyword>
<dbReference type="EMBL" id="JALNMH010000012">
    <property type="protein sequence ID" value="MCK7594896.1"/>
    <property type="molecule type" value="Genomic_DNA"/>
</dbReference>
<keyword evidence="7 8" id="KW-0472">Membrane</keyword>
<comment type="subunit">
    <text evidence="8">Heterodimer of a catalytic subunit (MsrP) and a heme-binding subunit (MsrQ).</text>
</comment>
<dbReference type="InterPro" id="IPR022837">
    <property type="entry name" value="MsrQ-like"/>
</dbReference>
<evidence type="ECO:0000313" key="11">
    <source>
        <dbReference type="Proteomes" id="UP001431449"/>
    </source>
</evidence>
<keyword evidence="3 8" id="KW-0349">Heme</keyword>
<proteinExistence type="inferred from homology"/>
<feature type="domain" description="Ferric oxidoreductase" evidence="9">
    <location>
        <begin position="29"/>
        <end position="141"/>
    </location>
</feature>
<sequence>MLPFAALLADVQADRLGADPVAELTHRTGEWALWALLACLSMTPLRRLLGRPWPLRFRRMLGLYAFFYTSLHLAIYLVLDLGGYWTQIGEDLLKRPFITVGFASWLLMLPLAATSTRTAMRHLGRRWNALHRAVYPAGILAILHFWWQVKADWREPALYGVILLVLLAARVRRGGSARTEQEQRGQRRGKQARGQ</sequence>
<feature type="transmembrane region" description="Helical" evidence="8">
    <location>
        <begin position="97"/>
        <end position="117"/>
    </location>
</feature>
<keyword evidence="2 8" id="KW-0813">Transport</keyword>
<evidence type="ECO:0000256" key="6">
    <source>
        <dbReference type="ARBA" id="ARBA00023004"/>
    </source>
</evidence>
<gene>
    <name evidence="8" type="primary">msrQ</name>
    <name evidence="10" type="ORF">M0G41_14595</name>
</gene>
<protein>
    <recommendedName>
        <fullName evidence="8">Protein-methionine-sulfoxide reductase heme-binding subunit MsrQ</fullName>
    </recommendedName>
    <alternativeName>
        <fullName evidence="8">Flavocytochrome MsrQ</fullName>
    </alternativeName>
</protein>
<evidence type="ECO:0000256" key="1">
    <source>
        <dbReference type="ARBA" id="ARBA00004141"/>
    </source>
</evidence>
<comment type="function">
    <text evidence="8">Part of the MsrPQ system that repairs oxidized periplasmic proteins containing methionine sulfoxide residues (Met-O), using respiratory chain electrons. Thus protects these proteins from oxidative-stress damage caused by reactive species of oxygen and chlorine generated by the host defense mechanisms. MsrPQ is essential for the maintenance of envelope integrity under bleach stress, rescuing a wide series of structurally unrelated periplasmic proteins from methionine oxidation. MsrQ provides electrons for reduction to the reductase catalytic subunit MsrP, using the quinone pool of the respiratory chain.</text>
</comment>
<reference evidence="10" key="1">
    <citation type="submission" date="2022-04" db="EMBL/GenBank/DDBJ databases">
        <title>Lysobacter sp. CAU 1642 isolated from sea sand.</title>
        <authorList>
            <person name="Kim W."/>
        </authorList>
    </citation>
    <scope>NUCLEOTIDE SEQUENCE</scope>
    <source>
        <strain evidence="10">CAU 1642</strain>
    </source>
</reference>
<accession>A0ABT0GK25</accession>
<dbReference type="PANTHER" id="PTHR36964">
    <property type="entry name" value="PROTEIN-METHIONINE-SULFOXIDE REDUCTASE HEME-BINDING SUBUNIT MSRQ"/>
    <property type="match status" value="1"/>
</dbReference>
<name>A0ABT0GK25_9GAMM</name>
<evidence type="ECO:0000256" key="3">
    <source>
        <dbReference type="ARBA" id="ARBA00022617"/>
    </source>
</evidence>
<evidence type="ECO:0000256" key="2">
    <source>
        <dbReference type="ARBA" id="ARBA00022448"/>
    </source>
</evidence>
<keyword evidence="5 8" id="KW-1133">Transmembrane helix</keyword>
<dbReference type="HAMAP" id="MF_01207">
    <property type="entry name" value="MsrQ"/>
    <property type="match status" value="1"/>
</dbReference>
<comment type="caution">
    <text evidence="8">Lacks conserved residue(s) required for the propagation of feature annotation.</text>
</comment>
<evidence type="ECO:0000256" key="4">
    <source>
        <dbReference type="ARBA" id="ARBA00022692"/>
    </source>
</evidence>
<feature type="transmembrane region" description="Helical" evidence="8">
    <location>
        <begin position="31"/>
        <end position="49"/>
    </location>
</feature>
<comment type="subcellular location">
    <subcellularLocation>
        <location evidence="8">Cell membrane</location>
        <topology evidence="8">Multi-pass membrane protein</topology>
    </subcellularLocation>
    <subcellularLocation>
        <location evidence="1">Membrane</location>
        <topology evidence="1">Multi-pass membrane protein</topology>
    </subcellularLocation>
</comment>
<evidence type="ECO:0000259" key="9">
    <source>
        <dbReference type="Pfam" id="PF01794"/>
    </source>
</evidence>
<keyword evidence="8" id="KW-0249">Electron transport</keyword>
<evidence type="ECO:0000256" key="8">
    <source>
        <dbReference type="HAMAP-Rule" id="MF_01207"/>
    </source>
</evidence>
<comment type="similarity">
    <text evidence="8">Belongs to the MsrQ family.</text>
</comment>
<dbReference type="Proteomes" id="UP001431449">
    <property type="component" value="Unassembled WGS sequence"/>
</dbReference>
<comment type="cofactor">
    <cofactor evidence="8">
        <name>FMN</name>
        <dbReference type="ChEBI" id="CHEBI:58210"/>
    </cofactor>
    <text evidence="8">Binds 1 FMN per subunit.</text>
</comment>
<feature type="transmembrane region" description="Helical" evidence="8">
    <location>
        <begin position="153"/>
        <end position="171"/>
    </location>
</feature>
<dbReference type="PANTHER" id="PTHR36964:SF1">
    <property type="entry name" value="PROTEIN-METHIONINE-SULFOXIDE REDUCTASE HEME-BINDING SUBUNIT MSRQ"/>
    <property type="match status" value="1"/>
</dbReference>
<evidence type="ECO:0000256" key="5">
    <source>
        <dbReference type="ARBA" id="ARBA00022989"/>
    </source>
</evidence>
<keyword evidence="11" id="KW-1185">Reference proteome</keyword>
<comment type="caution">
    <text evidence="10">The sequence shown here is derived from an EMBL/GenBank/DDBJ whole genome shotgun (WGS) entry which is preliminary data.</text>
</comment>
<evidence type="ECO:0000313" key="10">
    <source>
        <dbReference type="EMBL" id="MCK7594896.1"/>
    </source>
</evidence>